<keyword evidence="2" id="KW-1185">Reference proteome</keyword>
<dbReference type="Proteomes" id="UP000000493">
    <property type="component" value="Chromosome"/>
</dbReference>
<evidence type="ECO:0000313" key="2">
    <source>
        <dbReference type="Proteomes" id="UP000000493"/>
    </source>
</evidence>
<reference evidence="2" key="1">
    <citation type="submission" date="2011-06" db="EMBL/GenBank/DDBJ databases">
        <title>The complete genome of chromosome of Runella slithyformis DSM 19594.</title>
        <authorList>
            <consortium name="US DOE Joint Genome Institute (JGI-PGF)"/>
            <person name="Lucas S."/>
            <person name="Han J."/>
            <person name="Lapidus A."/>
            <person name="Bruce D."/>
            <person name="Goodwin L."/>
            <person name="Pitluck S."/>
            <person name="Peters L."/>
            <person name="Kyrpides N."/>
            <person name="Mavromatis K."/>
            <person name="Ivanova N."/>
            <person name="Ovchinnikova G."/>
            <person name="Zhang X."/>
            <person name="Misra M."/>
            <person name="Detter J.C."/>
            <person name="Tapia R."/>
            <person name="Han C."/>
            <person name="Land M."/>
            <person name="Hauser L."/>
            <person name="Markowitz V."/>
            <person name="Cheng J.-F."/>
            <person name="Hugenholtz P."/>
            <person name="Woyke T."/>
            <person name="Wu D."/>
            <person name="Tindall B."/>
            <person name="Faehrich R."/>
            <person name="Brambilla E."/>
            <person name="Klenk H.-P."/>
            <person name="Eisen J.A."/>
        </authorList>
    </citation>
    <scope>NUCLEOTIDE SEQUENCE [LARGE SCALE GENOMIC DNA]</scope>
    <source>
        <strain evidence="2">ATCC 29530 / DSM 19594 / LMG 11500 / NCIMB 11436 / LSU 4</strain>
    </source>
</reference>
<name>A0A7U3ZNX0_RUNSL</name>
<gene>
    <name evidence="1" type="ordered locus">Runsl_4333</name>
</gene>
<reference evidence="1 2" key="2">
    <citation type="journal article" date="2012" name="Stand. Genomic Sci.">
        <title>Complete genome sequence of the aquatic bacterium Runella slithyformis type strain (LSU 4(T)).</title>
        <authorList>
            <person name="Copeland A."/>
            <person name="Zhang X."/>
            <person name="Misra M."/>
            <person name="Lapidus A."/>
            <person name="Nolan M."/>
            <person name="Lucas S."/>
            <person name="Deshpande S."/>
            <person name="Cheng J.F."/>
            <person name="Tapia R."/>
            <person name="Goodwin L.A."/>
            <person name="Pitluck S."/>
            <person name="Liolios K."/>
            <person name="Pagani I."/>
            <person name="Ivanova N."/>
            <person name="Mikhailova N."/>
            <person name="Pati A."/>
            <person name="Chen A."/>
            <person name="Palaniappan K."/>
            <person name="Land M."/>
            <person name="Hauser L."/>
            <person name="Pan C."/>
            <person name="Jeffries C.D."/>
            <person name="Detter J.C."/>
            <person name="Brambilla E.M."/>
            <person name="Rohde M."/>
            <person name="Djao O.D."/>
            <person name="Goker M."/>
            <person name="Sikorski J."/>
            <person name="Tindall B.J."/>
            <person name="Woyke T."/>
            <person name="Bristow J."/>
            <person name="Eisen J.A."/>
            <person name="Markowitz V."/>
            <person name="Hugenholtz P."/>
            <person name="Kyrpides N.C."/>
            <person name="Klenk H.P."/>
            <person name="Mavromatis K."/>
        </authorList>
    </citation>
    <scope>NUCLEOTIDE SEQUENCE [LARGE SCALE GENOMIC DNA]</scope>
    <source>
        <strain evidence="2">ATCC 29530 / DSM 19594 / LMG 11500 / NCIMB 11436 / LSU 4</strain>
    </source>
</reference>
<protein>
    <submittedName>
        <fullName evidence="1">Uncharacterized protein</fullName>
    </submittedName>
</protein>
<dbReference type="AlphaFoldDB" id="A0A7U3ZNX0"/>
<evidence type="ECO:0000313" key="1">
    <source>
        <dbReference type="EMBL" id="AEI50671.1"/>
    </source>
</evidence>
<dbReference type="KEGG" id="rsi:Runsl_4333"/>
<organism evidence="1 2">
    <name type="scientific">Runella slithyformis (strain ATCC 29530 / DSM 19594 / LMG 11500 / NCIMB 11436 / LSU 4)</name>
    <dbReference type="NCBI Taxonomy" id="761193"/>
    <lineage>
        <taxon>Bacteria</taxon>
        <taxon>Pseudomonadati</taxon>
        <taxon>Bacteroidota</taxon>
        <taxon>Cytophagia</taxon>
        <taxon>Cytophagales</taxon>
        <taxon>Spirosomataceae</taxon>
        <taxon>Runella</taxon>
    </lineage>
</organism>
<proteinExistence type="predicted"/>
<dbReference type="EMBL" id="CP002859">
    <property type="protein sequence ID" value="AEI50671.1"/>
    <property type="molecule type" value="Genomic_DNA"/>
</dbReference>
<accession>A0A7U3ZNX0</accession>
<sequence length="55" mass="6457">MSRKEIARHYNISDKAFNTRLKRHGLDFSGDRVLLPAQIERIIDVLGFWEIEMAV</sequence>